<organism evidence="3 5">
    <name type="scientific">Enterobacter hormaechei</name>
    <dbReference type="NCBI Taxonomy" id="158836"/>
    <lineage>
        <taxon>Bacteria</taxon>
        <taxon>Pseudomonadati</taxon>
        <taxon>Pseudomonadota</taxon>
        <taxon>Gammaproteobacteria</taxon>
        <taxon>Enterobacterales</taxon>
        <taxon>Enterobacteriaceae</taxon>
        <taxon>Enterobacter</taxon>
        <taxon>Enterobacter cloacae complex</taxon>
    </lineage>
</organism>
<evidence type="ECO:0000256" key="1">
    <source>
        <dbReference type="SAM" id="SignalP"/>
    </source>
</evidence>
<dbReference type="Proteomes" id="UP001229386">
    <property type="component" value="Chromosome"/>
</dbReference>
<feature type="signal peptide" evidence="1">
    <location>
        <begin position="1"/>
        <end position="24"/>
    </location>
</feature>
<name>A0AAX3YYY9_9ENTR</name>
<protein>
    <submittedName>
        <fullName evidence="3">Uncharacterized protein</fullName>
    </submittedName>
</protein>
<gene>
    <name evidence="2" type="ORF">ISX34_07920</name>
    <name evidence="3" type="ORF">QPR60_16060</name>
</gene>
<dbReference type="Proteomes" id="UP000662438">
    <property type="component" value="Unassembled WGS sequence"/>
</dbReference>
<evidence type="ECO:0000313" key="3">
    <source>
        <dbReference type="EMBL" id="WMB10087.1"/>
    </source>
</evidence>
<keyword evidence="1" id="KW-0732">Signal</keyword>
<reference evidence="3" key="2">
    <citation type="journal article" date="2023" name="J. Antimicrob. Chemother.">
        <title>Emergence of OXA-48-producing Enterobacter hormaechei in a Swiss companion animal clinic and their genetic relationship to clinical human isolates.</title>
        <authorList>
            <person name="Dona V."/>
            <person name="Nordmann P."/>
            <person name="Kittl S."/>
            <person name="Schuller S."/>
            <person name="Bouvier M."/>
            <person name="Poirel L."/>
            <person name="Endimiani A."/>
            <person name="Perreten V."/>
        </authorList>
    </citation>
    <scope>NUCLEOTIDE SEQUENCE</scope>
    <source>
        <strain evidence="3">Ehh_25</strain>
    </source>
</reference>
<proteinExistence type="predicted"/>
<reference evidence="2 4" key="1">
    <citation type="submission" date="2020-10" db="EMBL/GenBank/DDBJ databases">
        <title>Genomic surveiliance of eskapee pathogens from blood stream infections in KZN.</title>
        <authorList>
            <person name="Hetsa B.A."/>
            <person name="Amoako D.G."/>
            <person name="Akebe A.L.K."/>
            <person name="Essack S."/>
        </authorList>
    </citation>
    <scope>NUCLEOTIDE SEQUENCE [LARGE SCALE GENOMIC DNA]</scope>
    <source>
        <strain evidence="2 4">E6</strain>
    </source>
</reference>
<dbReference type="GeneID" id="93198382"/>
<sequence>MKHYIIAALTASTLIAFTAGPAYAISATYRTQLERSGCNMTNESKGCDIHKTRAENEAAGFSDRGVTPTTRADIKKYDGDYVARHPNGQRVANIHIGAGTVRIAGKSVKATVSGDMLIINGSKTLTYVIYPNKGSFWEDTDSGNRGPIERVYF</sequence>
<dbReference type="EMBL" id="JADIXG010000006">
    <property type="protein sequence ID" value="MBF1969798.1"/>
    <property type="molecule type" value="Genomic_DNA"/>
</dbReference>
<dbReference type="AlphaFoldDB" id="A0AAX3YYY9"/>
<accession>A0AAX3YYY9</accession>
<feature type="chain" id="PRO_5043332212" evidence="1">
    <location>
        <begin position="25"/>
        <end position="153"/>
    </location>
</feature>
<evidence type="ECO:0000313" key="2">
    <source>
        <dbReference type="EMBL" id="MBF1969798.1"/>
    </source>
</evidence>
<dbReference type="RefSeq" id="WP_006811521.1">
    <property type="nucleotide sequence ID" value="NZ_CAIZUP010000014.1"/>
</dbReference>
<evidence type="ECO:0000313" key="4">
    <source>
        <dbReference type="Proteomes" id="UP000662438"/>
    </source>
</evidence>
<dbReference type="EMBL" id="CP126746">
    <property type="protein sequence ID" value="WMB10087.1"/>
    <property type="molecule type" value="Genomic_DNA"/>
</dbReference>
<evidence type="ECO:0000313" key="5">
    <source>
        <dbReference type="Proteomes" id="UP001229386"/>
    </source>
</evidence>